<accession>A0ABM8C992</accession>
<keyword evidence="8 19" id="KW-0679">Respiratory chain</keyword>
<organism evidence="22 23">
    <name type="scientific">Massilia varians</name>
    <dbReference type="NCBI Taxonomy" id="457921"/>
    <lineage>
        <taxon>Bacteria</taxon>
        <taxon>Pseudomonadati</taxon>
        <taxon>Pseudomonadota</taxon>
        <taxon>Betaproteobacteria</taxon>
        <taxon>Burkholderiales</taxon>
        <taxon>Oxalobacteraceae</taxon>
        <taxon>Telluria group</taxon>
        <taxon>Massilia</taxon>
    </lineage>
</organism>
<evidence type="ECO:0000256" key="5">
    <source>
        <dbReference type="ARBA" id="ARBA00022475"/>
    </source>
</evidence>
<evidence type="ECO:0000256" key="14">
    <source>
        <dbReference type="ARBA" id="ARBA00022989"/>
    </source>
</evidence>
<dbReference type="InterPro" id="IPR038414">
    <property type="entry name" value="CcoP_N_sf"/>
</dbReference>
<keyword evidence="15 19" id="KW-0560">Oxidoreductase</keyword>
<keyword evidence="9 20" id="KW-0812">Transmembrane</keyword>
<evidence type="ECO:0000313" key="23">
    <source>
        <dbReference type="Proteomes" id="UP001163336"/>
    </source>
</evidence>
<name>A0ABM8C992_9BURK</name>
<feature type="domain" description="Cytochrome c" evidence="21">
    <location>
        <begin position="221"/>
        <end position="301"/>
    </location>
</feature>
<dbReference type="InterPro" id="IPR036909">
    <property type="entry name" value="Cyt_c-like_dom_sf"/>
</dbReference>
<feature type="transmembrane region" description="Helical" evidence="20">
    <location>
        <begin position="9"/>
        <end position="29"/>
    </location>
</feature>
<evidence type="ECO:0000256" key="6">
    <source>
        <dbReference type="ARBA" id="ARBA00022519"/>
    </source>
</evidence>
<dbReference type="InterPro" id="IPR009056">
    <property type="entry name" value="Cyt_c-like_dom"/>
</dbReference>
<comment type="cofactor">
    <cofactor evidence="19">
        <name>heme c</name>
        <dbReference type="ChEBI" id="CHEBI:61717"/>
    </cofactor>
    <text evidence="19">Binds 2 heme C groups per subunit.</text>
</comment>
<evidence type="ECO:0000256" key="18">
    <source>
        <dbReference type="ARBA" id="ARBA00023136"/>
    </source>
</evidence>
<keyword evidence="7 19" id="KW-0349">Heme</keyword>
<protein>
    <recommendedName>
        <fullName evidence="19">Cbb3-type cytochrome c oxidase subunit</fullName>
    </recommendedName>
</protein>
<dbReference type="PRINTS" id="PR00605">
    <property type="entry name" value="CYTCHROMECIC"/>
</dbReference>
<evidence type="ECO:0000256" key="10">
    <source>
        <dbReference type="ARBA" id="ARBA00022723"/>
    </source>
</evidence>
<dbReference type="Gene3D" id="1.10.760.10">
    <property type="entry name" value="Cytochrome c-like domain"/>
    <property type="match status" value="2"/>
</dbReference>
<dbReference type="RefSeq" id="WP_281908720.1">
    <property type="nucleotide sequence ID" value="NZ_AP026966.1"/>
</dbReference>
<evidence type="ECO:0000259" key="21">
    <source>
        <dbReference type="PROSITE" id="PS51007"/>
    </source>
</evidence>
<evidence type="ECO:0000256" key="13">
    <source>
        <dbReference type="ARBA" id="ARBA00022982"/>
    </source>
</evidence>
<evidence type="ECO:0000256" key="7">
    <source>
        <dbReference type="ARBA" id="ARBA00022617"/>
    </source>
</evidence>
<dbReference type="InterPro" id="IPR032858">
    <property type="entry name" value="CcoP_N"/>
</dbReference>
<keyword evidence="18 19" id="KW-0472">Membrane</keyword>
<keyword evidence="5 19" id="KW-1003">Cell membrane</keyword>
<comment type="function">
    <text evidence="19">C-type cytochrome. Part of the cbb3-type cytochrome c oxidase complex.</text>
</comment>
<dbReference type="Pfam" id="PF14715">
    <property type="entry name" value="FixP_N"/>
    <property type="match status" value="1"/>
</dbReference>
<evidence type="ECO:0000256" key="17">
    <source>
        <dbReference type="ARBA" id="ARBA00023065"/>
    </source>
</evidence>
<keyword evidence="23" id="KW-1185">Reference proteome</keyword>
<evidence type="ECO:0000256" key="15">
    <source>
        <dbReference type="ARBA" id="ARBA00023002"/>
    </source>
</evidence>
<reference evidence="22" key="1">
    <citation type="submission" date="2022-11" db="EMBL/GenBank/DDBJ databases">
        <title>Isolation and characterization of PLA-degrading bacterium Massilia sp. from Antarctic soil.</title>
        <authorList>
            <person name="Sato K."/>
            <person name="Gomez-Fuentes C."/>
            <person name="Ahmad S.A."/>
            <person name="Zulkharnain A."/>
        </authorList>
    </citation>
    <scope>NUCLEOTIDE SEQUENCE</scope>
    <source>
        <strain evidence="22">N-3</strain>
    </source>
</reference>
<dbReference type="PROSITE" id="PS51007">
    <property type="entry name" value="CYTC"/>
    <property type="match status" value="2"/>
</dbReference>
<evidence type="ECO:0000256" key="8">
    <source>
        <dbReference type="ARBA" id="ARBA00022660"/>
    </source>
</evidence>
<evidence type="ECO:0000313" key="22">
    <source>
        <dbReference type="EMBL" id="BDT59839.1"/>
    </source>
</evidence>
<evidence type="ECO:0000256" key="4">
    <source>
        <dbReference type="ARBA" id="ARBA00022448"/>
    </source>
</evidence>
<dbReference type="InterPro" id="IPR050597">
    <property type="entry name" value="Cytochrome_c_Oxidase_Subunit"/>
</dbReference>
<dbReference type="PANTHER" id="PTHR33751">
    <property type="entry name" value="CBB3-TYPE CYTOCHROME C OXIDASE SUBUNIT FIXP"/>
    <property type="match status" value="1"/>
</dbReference>
<keyword evidence="16 19" id="KW-0408">Iron</keyword>
<dbReference type="PIRSF" id="PIRSF000006">
    <property type="entry name" value="Cbb3-Cox_fixP"/>
    <property type="match status" value="1"/>
</dbReference>
<evidence type="ECO:0000256" key="12">
    <source>
        <dbReference type="ARBA" id="ARBA00022781"/>
    </source>
</evidence>
<comment type="similarity">
    <text evidence="3 19">Belongs to the CcoP / FixP family.</text>
</comment>
<dbReference type="SUPFAM" id="SSF46626">
    <property type="entry name" value="Cytochrome c"/>
    <property type="match status" value="2"/>
</dbReference>
<comment type="pathway">
    <text evidence="2 19">Energy metabolism; oxidative phosphorylation.</text>
</comment>
<evidence type="ECO:0000256" key="9">
    <source>
        <dbReference type="ARBA" id="ARBA00022692"/>
    </source>
</evidence>
<dbReference type="Pfam" id="PF13442">
    <property type="entry name" value="Cytochrome_CBB3"/>
    <property type="match status" value="2"/>
</dbReference>
<evidence type="ECO:0000256" key="1">
    <source>
        <dbReference type="ARBA" id="ARBA00004533"/>
    </source>
</evidence>
<keyword evidence="13 19" id="KW-0249">Electron transport</keyword>
<sequence>MADFFNEFWHWYIAVITVLAILGCGILLWSQSSYRVKLGADGTPEKTTGHVWDEDLTELNTPMPRWWIVLFWLTIVFGFAYLALYPGLGSYAGKLGWNSSGEYQAELKQAKADFGPLFAKYANQDLKLVAADPQAHAIGERLFLTYCAQCHGSDARGSKGFPNLADRDWLHGGEPSTIKQTIMQGRVGVMPPMGAALGSDKDIESVAHYVRDLSGLPADPIKVAFGKSKFGACVACHGAKGEGNHAMGAPKLADKVWLYGGSLDTVMETIRKGRTNTMPAFGDFLGEEKVHVLAAYVWSLSNGAASKPIVTADAK</sequence>
<evidence type="ECO:0000256" key="20">
    <source>
        <dbReference type="SAM" id="Phobius"/>
    </source>
</evidence>
<dbReference type="PANTHER" id="PTHR33751:SF1">
    <property type="entry name" value="CBB3-TYPE CYTOCHROME C OXIDASE SUBUNIT FIXP"/>
    <property type="match status" value="1"/>
</dbReference>
<evidence type="ECO:0000256" key="19">
    <source>
        <dbReference type="PIRNR" id="PIRNR000006"/>
    </source>
</evidence>
<keyword evidence="4 19" id="KW-0813">Transport</keyword>
<feature type="transmembrane region" description="Helical" evidence="20">
    <location>
        <begin position="66"/>
        <end position="85"/>
    </location>
</feature>
<dbReference type="InterPro" id="IPR004678">
    <property type="entry name" value="Cyt_c_oxidase_cbb3_su3"/>
</dbReference>
<comment type="subunit">
    <text evidence="19">Component of the cbb3-type cytochrome c oxidase.</text>
</comment>
<evidence type="ECO:0000256" key="2">
    <source>
        <dbReference type="ARBA" id="ARBA00004673"/>
    </source>
</evidence>
<keyword evidence="12 19" id="KW-0375">Hydrogen ion transport</keyword>
<comment type="subcellular location">
    <subcellularLocation>
        <location evidence="1 19">Cell inner membrane</location>
    </subcellularLocation>
</comment>
<keyword evidence="6 19" id="KW-0997">Cell inner membrane</keyword>
<keyword evidence="14 20" id="KW-1133">Transmembrane helix</keyword>
<keyword evidence="17 19" id="KW-0406">Ion transport</keyword>
<evidence type="ECO:0000256" key="3">
    <source>
        <dbReference type="ARBA" id="ARBA00006113"/>
    </source>
</evidence>
<evidence type="ECO:0000256" key="11">
    <source>
        <dbReference type="ARBA" id="ARBA00022737"/>
    </source>
</evidence>
<dbReference type="Gene3D" id="6.10.280.130">
    <property type="match status" value="1"/>
</dbReference>
<gene>
    <name evidence="22" type="ORF">MasN3_33330</name>
</gene>
<dbReference type="EMBL" id="AP026966">
    <property type="protein sequence ID" value="BDT59839.1"/>
    <property type="molecule type" value="Genomic_DNA"/>
</dbReference>
<evidence type="ECO:0000256" key="16">
    <source>
        <dbReference type="ARBA" id="ARBA00023004"/>
    </source>
</evidence>
<feature type="domain" description="Cytochrome c" evidence="21">
    <location>
        <begin position="134"/>
        <end position="214"/>
    </location>
</feature>
<keyword evidence="11" id="KW-0677">Repeat</keyword>
<dbReference type="Proteomes" id="UP001163336">
    <property type="component" value="Chromosome"/>
</dbReference>
<dbReference type="InterPro" id="IPR008168">
    <property type="entry name" value="Cyt_C_IC"/>
</dbReference>
<keyword evidence="10 19" id="KW-0479">Metal-binding</keyword>
<proteinExistence type="inferred from homology"/>
<dbReference type="NCBIfam" id="TIGR00782">
    <property type="entry name" value="ccoP"/>
    <property type="match status" value="1"/>
</dbReference>